<dbReference type="AlphaFoldDB" id="A0A452ZX85"/>
<evidence type="ECO:0000313" key="1">
    <source>
        <dbReference type="EnsemblPlants" id="AET1Gv20957800.1"/>
    </source>
</evidence>
<sequence length="74" mass="8359">MCFIHDTSIFSHYVQQNGMEDEFYMFSCPLITNRNVALNLNQSSDCVHVMPVYTLIKAAIALQSPSGYALPQDK</sequence>
<dbReference type="Proteomes" id="UP000015105">
    <property type="component" value="Chromosome 1D"/>
</dbReference>
<reference evidence="1" key="5">
    <citation type="journal article" date="2021" name="G3 (Bethesda)">
        <title>Aegilops tauschii genome assembly Aet v5.0 features greater sequence contiguity and improved annotation.</title>
        <authorList>
            <person name="Wang L."/>
            <person name="Zhu T."/>
            <person name="Rodriguez J.C."/>
            <person name="Deal K.R."/>
            <person name="Dubcovsky J."/>
            <person name="McGuire P.E."/>
            <person name="Lux T."/>
            <person name="Spannagl M."/>
            <person name="Mayer K.F.X."/>
            <person name="Baldrich P."/>
            <person name="Meyers B.C."/>
            <person name="Huo N."/>
            <person name="Gu Y.Q."/>
            <person name="Zhou H."/>
            <person name="Devos K.M."/>
            <person name="Bennetzen J.L."/>
            <person name="Unver T."/>
            <person name="Budak H."/>
            <person name="Gulick P.J."/>
            <person name="Galiba G."/>
            <person name="Kalapos B."/>
            <person name="Nelson D.R."/>
            <person name="Li P."/>
            <person name="You F.M."/>
            <person name="Luo M.C."/>
            <person name="Dvorak J."/>
        </authorList>
    </citation>
    <scope>NUCLEOTIDE SEQUENCE [LARGE SCALE GENOMIC DNA]</scope>
    <source>
        <strain evidence="1">cv. AL8/78</strain>
    </source>
</reference>
<organism evidence="1 2">
    <name type="scientific">Aegilops tauschii subsp. strangulata</name>
    <name type="common">Goatgrass</name>
    <dbReference type="NCBI Taxonomy" id="200361"/>
    <lineage>
        <taxon>Eukaryota</taxon>
        <taxon>Viridiplantae</taxon>
        <taxon>Streptophyta</taxon>
        <taxon>Embryophyta</taxon>
        <taxon>Tracheophyta</taxon>
        <taxon>Spermatophyta</taxon>
        <taxon>Magnoliopsida</taxon>
        <taxon>Liliopsida</taxon>
        <taxon>Poales</taxon>
        <taxon>Poaceae</taxon>
        <taxon>BOP clade</taxon>
        <taxon>Pooideae</taxon>
        <taxon>Triticodae</taxon>
        <taxon>Triticeae</taxon>
        <taxon>Triticinae</taxon>
        <taxon>Aegilops</taxon>
    </lineage>
</organism>
<dbReference type="EnsemblPlants" id="AET1Gv20957800.1">
    <property type="protein sequence ID" value="AET1Gv20957800.1"/>
    <property type="gene ID" value="AET1Gv20957800"/>
</dbReference>
<evidence type="ECO:0000313" key="2">
    <source>
        <dbReference type="Proteomes" id="UP000015105"/>
    </source>
</evidence>
<proteinExistence type="predicted"/>
<protein>
    <submittedName>
        <fullName evidence="1">Uncharacterized protein</fullName>
    </submittedName>
</protein>
<dbReference type="Gramene" id="AET1Gv20957800.1">
    <property type="protein sequence ID" value="AET1Gv20957800.1"/>
    <property type="gene ID" value="AET1Gv20957800"/>
</dbReference>
<keyword evidence="2" id="KW-1185">Reference proteome</keyword>
<reference evidence="1" key="4">
    <citation type="submission" date="2019-03" db="UniProtKB">
        <authorList>
            <consortium name="EnsemblPlants"/>
        </authorList>
    </citation>
    <scope>IDENTIFICATION</scope>
</reference>
<name>A0A452ZX85_AEGTS</name>
<reference evidence="2" key="2">
    <citation type="journal article" date="2017" name="Nat. Plants">
        <title>The Aegilops tauschii genome reveals multiple impacts of transposons.</title>
        <authorList>
            <person name="Zhao G."/>
            <person name="Zou C."/>
            <person name="Li K."/>
            <person name="Wang K."/>
            <person name="Li T."/>
            <person name="Gao L."/>
            <person name="Zhang X."/>
            <person name="Wang H."/>
            <person name="Yang Z."/>
            <person name="Liu X."/>
            <person name="Jiang W."/>
            <person name="Mao L."/>
            <person name="Kong X."/>
            <person name="Jiao Y."/>
            <person name="Jia J."/>
        </authorList>
    </citation>
    <scope>NUCLEOTIDE SEQUENCE [LARGE SCALE GENOMIC DNA]</scope>
    <source>
        <strain evidence="2">cv. AL8/78</strain>
    </source>
</reference>
<reference evidence="2" key="1">
    <citation type="journal article" date="2014" name="Science">
        <title>Ancient hybridizations among the ancestral genomes of bread wheat.</title>
        <authorList>
            <consortium name="International Wheat Genome Sequencing Consortium,"/>
            <person name="Marcussen T."/>
            <person name="Sandve S.R."/>
            <person name="Heier L."/>
            <person name="Spannagl M."/>
            <person name="Pfeifer M."/>
            <person name="Jakobsen K.S."/>
            <person name="Wulff B.B."/>
            <person name="Steuernagel B."/>
            <person name="Mayer K.F."/>
            <person name="Olsen O.A."/>
        </authorList>
    </citation>
    <scope>NUCLEOTIDE SEQUENCE [LARGE SCALE GENOMIC DNA]</scope>
    <source>
        <strain evidence="2">cv. AL8/78</strain>
    </source>
</reference>
<reference evidence="1" key="3">
    <citation type="journal article" date="2017" name="Nature">
        <title>Genome sequence of the progenitor of the wheat D genome Aegilops tauschii.</title>
        <authorList>
            <person name="Luo M.C."/>
            <person name="Gu Y.Q."/>
            <person name="Puiu D."/>
            <person name="Wang H."/>
            <person name="Twardziok S.O."/>
            <person name="Deal K.R."/>
            <person name="Huo N."/>
            <person name="Zhu T."/>
            <person name="Wang L."/>
            <person name="Wang Y."/>
            <person name="McGuire P.E."/>
            <person name="Liu S."/>
            <person name="Long H."/>
            <person name="Ramasamy R.K."/>
            <person name="Rodriguez J.C."/>
            <person name="Van S.L."/>
            <person name="Yuan L."/>
            <person name="Wang Z."/>
            <person name="Xia Z."/>
            <person name="Xiao L."/>
            <person name="Anderson O.D."/>
            <person name="Ouyang S."/>
            <person name="Liang Y."/>
            <person name="Zimin A.V."/>
            <person name="Pertea G."/>
            <person name="Qi P."/>
            <person name="Bennetzen J.L."/>
            <person name="Dai X."/>
            <person name="Dawson M.W."/>
            <person name="Muller H.G."/>
            <person name="Kugler K."/>
            <person name="Rivarola-Duarte L."/>
            <person name="Spannagl M."/>
            <person name="Mayer K.F.X."/>
            <person name="Lu F.H."/>
            <person name="Bevan M.W."/>
            <person name="Leroy P."/>
            <person name="Li P."/>
            <person name="You F.M."/>
            <person name="Sun Q."/>
            <person name="Liu Z."/>
            <person name="Lyons E."/>
            <person name="Wicker T."/>
            <person name="Salzberg S.L."/>
            <person name="Devos K.M."/>
            <person name="Dvorak J."/>
        </authorList>
    </citation>
    <scope>NUCLEOTIDE SEQUENCE [LARGE SCALE GENOMIC DNA]</scope>
    <source>
        <strain evidence="1">cv. AL8/78</strain>
    </source>
</reference>
<accession>A0A452ZX85</accession>